<dbReference type="InterPro" id="IPR033121">
    <property type="entry name" value="PEPTIDASE_A1"/>
</dbReference>
<keyword evidence="4" id="KW-0064">Aspartyl protease</keyword>
<protein>
    <submittedName>
        <fullName evidence="8">Acid protease</fullName>
    </submittedName>
</protein>
<gene>
    <name evidence="8" type="ORF">PGQ11_008444</name>
</gene>
<dbReference type="InterPro" id="IPR021109">
    <property type="entry name" value="Peptidase_aspartic_dom_sf"/>
</dbReference>
<evidence type="ECO:0000256" key="3">
    <source>
        <dbReference type="ARBA" id="ARBA00022729"/>
    </source>
</evidence>
<dbReference type="GO" id="GO:0008233">
    <property type="term" value="F:peptidase activity"/>
    <property type="evidence" value="ECO:0007669"/>
    <property type="project" value="UniProtKB-KW"/>
</dbReference>
<dbReference type="CDD" id="cd05471">
    <property type="entry name" value="pepsin_like"/>
    <property type="match status" value="1"/>
</dbReference>
<reference evidence="8 9" key="1">
    <citation type="journal article" date="2024" name="IMA Fungus">
        <title>Apiospora arundinis, a panoply of carbohydrate-active enzymes and secondary metabolites.</title>
        <authorList>
            <person name="Sorensen T."/>
            <person name="Petersen C."/>
            <person name="Muurmann A.T."/>
            <person name="Christiansen J.V."/>
            <person name="Brundto M.L."/>
            <person name="Overgaard C.K."/>
            <person name="Boysen A.T."/>
            <person name="Wollenberg R.D."/>
            <person name="Larsen T.O."/>
            <person name="Sorensen J.L."/>
            <person name="Nielsen K.L."/>
            <person name="Sondergaard T.E."/>
        </authorList>
    </citation>
    <scope>NUCLEOTIDE SEQUENCE [LARGE SCALE GENOMIC DNA]</scope>
    <source>
        <strain evidence="8 9">AAU 773</strain>
    </source>
</reference>
<keyword evidence="9" id="KW-1185">Reference proteome</keyword>
<sequence>MLLLLFILVGCCLSLPSEPRRRSIPQSDIVPSLSIPGVEFRQARPFSDIPKAPGIRKGGGHAKLKRLPKSHPNRQSSAIALFAEHLHFNDGFGGSPNGSISVVDHNATQYAVEVVLDGTPVDLVLNTAGSDTWVRASNFTCMNNASDTTSSHCNWGKYGATGFRDGPIRDEHFAVKNKDGSWVNGRLGYMNITLANVAVPNQEVAIASQGAWHGDNVTSGMLGMAYPSLTSAYKGNDLNDTSDENVSEYSPLFTSMVTDGFIEPRWSMAISRNSSDGVFSLGHLTPPVNLTFSYSVSVNLLIANLADKAITAYQPSYYAAVCDGFFVGTIDFQDRYPLVFDSATSLTYLPPDVAEIANSKFEPPATYFWQYGTYFVPCDAIPPQFAVMFGGSAFYINPVDMINHDIVDPNTGLCQTGITTGLTGPYVLGLTFLTNVAVGFDIQHANIAIQSRQYY</sequence>
<dbReference type="InterPro" id="IPR001461">
    <property type="entry name" value="Aspartic_peptidase_A1"/>
</dbReference>
<proteinExistence type="inferred from homology"/>
<keyword evidence="3" id="KW-0732">Signal</keyword>
<dbReference type="PANTHER" id="PTHR47965:SF12">
    <property type="entry name" value="ASPARTIC PROTEINASE 3-RELATED"/>
    <property type="match status" value="1"/>
</dbReference>
<evidence type="ECO:0000256" key="2">
    <source>
        <dbReference type="ARBA" id="ARBA00022670"/>
    </source>
</evidence>
<keyword evidence="5" id="KW-0378">Hydrolase</keyword>
<dbReference type="Proteomes" id="UP001390339">
    <property type="component" value="Unassembled WGS sequence"/>
</dbReference>
<evidence type="ECO:0000256" key="6">
    <source>
        <dbReference type="ARBA" id="ARBA00023145"/>
    </source>
</evidence>
<evidence type="ECO:0000256" key="5">
    <source>
        <dbReference type="ARBA" id="ARBA00022801"/>
    </source>
</evidence>
<dbReference type="EMBL" id="JAPCWZ010000005">
    <property type="protein sequence ID" value="KAK8862209.1"/>
    <property type="molecule type" value="Genomic_DNA"/>
</dbReference>
<keyword evidence="6" id="KW-0865">Zymogen</keyword>
<dbReference type="PANTHER" id="PTHR47965">
    <property type="entry name" value="ASPARTYL PROTEASE-RELATED"/>
    <property type="match status" value="1"/>
</dbReference>
<feature type="domain" description="Peptidase A1" evidence="7">
    <location>
        <begin position="110"/>
        <end position="450"/>
    </location>
</feature>
<comment type="caution">
    <text evidence="8">The sequence shown here is derived from an EMBL/GenBank/DDBJ whole genome shotgun (WGS) entry which is preliminary data.</text>
</comment>
<organism evidence="8 9">
    <name type="scientific">Apiospora arundinis</name>
    <dbReference type="NCBI Taxonomy" id="335852"/>
    <lineage>
        <taxon>Eukaryota</taxon>
        <taxon>Fungi</taxon>
        <taxon>Dikarya</taxon>
        <taxon>Ascomycota</taxon>
        <taxon>Pezizomycotina</taxon>
        <taxon>Sordariomycetes</taxon>
        <taxon>Xylariomycetidae</taxon>
        <taxon>Amphisphaeriales</taxon>
        <taxon>Apiosporaceae</taxon>
        <taxon>Apiospora</taxon>
    </lineage>
</organism>
<evidence type="ECO:0000256" key="1">
    <source>
        <dbReference type="ARBA" id="ARBA00007447"/>
    </source>
</evidence>
<evidence type="ECO:0000313" key="9">
    <source>
        <dbReference type="Proteomes" id="UP001390339"/>
    </source>
</evidence>
<dbReference type="InterPro" id="IPR034164">
    <property type="entry name" value="Pepsin-like_dom"/>
</dbReference>
<dbReference type="PROSITE" id="PS51767">
    <property type="entry name" value="PEPTIDASE_A1"/>
    <property type="match status" value="1"/>
</dbReference>
<evidence type="ECO:0000256" key="4">
    <source>
        <dbReference type="ARBA" id="ARBA00022750"/>
    </source>
</evidence>
<dbReference type="Gene3D" id="2.40.70.10">
    <property type="entry name" value="Acid Proteases"/>
    <property type="match status" value="2"/>
</dbReference>
<accession>A0ABR2IF92</accession>
<dbReference type="Pfam" id="PF00026">
    <property type="entry name" value="Asp"/>
    <property type="match status" value="1"/>
</dbReference>
<name>A0ABR2IF92_9PEZI</name>
<comment type="similarity">
    <text evidence="1">Belongs to the peptidase A1 family.</text>
</comment>
<keyword evidence="2 8" id="KW-0645">Protease</keyword>
<evidence type="ECO:0000313" key="8">
    <source>
        <dbReference type="EMBL" id="KAK8862209.1"/>
    </source>
</evidence>
<dbReference type="SUPFAM" id="SSF50630">
    <property type="entry name" value="Acid proteases"/>
    <property type="match status" value="1"/>
</dbReference>
<evidence type="ECO:0000259" key="7">
    <source>
        <dbReference type="PROSITE" id="PS51767"/>
    </source>
</evidence>
<dbReference type="GO" id="GO:0006508">
    <property type="term" value="P:proteolysis"/>
    <property type="evidence" value="ECO:0007669"/>
    <property type="project" value="UniProtKB-KW"/>
</dbReference>